<evidence type="ECO:0000313" key="5">
    <source>
        <dbReference type="Proteomes" id="UP000317238"/>
    </source>
</evidence>
<name>A0A5C5Y2I1_9PLAN</name>
<dbReference type="Gene3D" id="3.40.50.720">
    <property type="entry name" value="NAD(P)-binding Rossmann-like Domain"/>
    <property type="match status" value="1"/>
</dbReference>
<dbReference type="AlphaFoldDB" id="A0A5C5Y2I1"/>
<feature type="domain" description="Methylene-tetrahydromethanopterin dehydrogenase N-terminal" evidence="3">
    <location>
        <begin position="17"/>
        <end position="96"/>
    </location>
</feature>
<keyword evidence="5" id="KW-1185">Reference proteome</keyword>
<dbReference type="InterPro" id="IPR015259">
    <property type="entry name" value="Methyl-teptahyd_DH_N"/>
</dbReference>
<gene>
    <name evidence="4" type="primary">mtdA</name>
    <name evidence="4" type="ORF">Pan14r_06900</name>
</gene>
<proteinExistence type="predicted"/>
<protein>
    <submittedName>
        <fullName evidence="4">Bifunctional protein MdtA</fullName>
    </submittedName>
</protein>
<evidence type="ECO:0000259" key="3">
    <source>
        <dbReference type="Pfam" id="PF09176"/>
    </source>
</evidence>
<comment type="caution">
    <text evidence="4">The sequence shown here is derived from an EMBL/GenBank/DDBJ whole genome shotgun (WGS) entry which is preliminary data.</text>
</comment>
<sequence>MPKKILLQFDTGDHASSFDSVVAIDSGVDHLLTYRDVHPSAVRGLVHGAMFTRGGDDLASTAIFIGGEDVQDAEKLLQSVCNTFFGPVRVSVMLDAGGCNTTASAAVVAAGRHVELGNAKAAVLGGTGPVGRRVAQLLAGEGADVVLTSRSQERAEAACEDIRVKVGADQASTATLTAAAPRGENELKKVMADRNCVIACGAAGVQLLSAQVVESMSDLAVAIDLNAVPPAGIEGVSMTDKAVPVGGGVGYGAIGVGGLKMRTHVQAIERLFTANDLVLDAEEIYEIAKTVG</sequence>
<dbReference type="SUPFAM" id="SSF51735">
    <property type="entry name" value="NAD(P)-binding Rossmann-fold domains"/>
    <property type="match status" value="1"/>
</dbReference>
<evidence type="ECO:0000256" key="1">
    <source>
        <dbReference type="ARBA" id="ARBA00023002"/>
    </source>
</evidence>
<dbReference type="InterPro" id="IPR037089">
    <property type="entry name" value="Methyl-teptahyd_DH_N_sf"/>
</dbReference>
<organism evidence="4 5">
    <name type="scientific">Crateriforma conspicua</name>
    <dbReference type="NCBI Taxonomy" id="2527996"/>
    <lineage>
        <taxon>Bacteria</taxon>
        <taxon>Pseudomonadati</taxon>
        <taxon>Planctomycetota</taxon>
        <taxon>Planctomycetia</taxon>
        <taxon>Planctomycetales</taxon>
        <taxon>Planctomycetaceae</taxon>
        <taxon>Crateriforma</taxon>
    </lineage>
</organism>
<evidence type="ECO:0000313" key="4">
    <source>
        <dbReference type="EMBL" id="TWT68445.1"/>
    </source>
</evidence>
<dbReference type="InterPro" id="IPR001509">
    <property type="entry name" value="Epimerase_deHydtase"/>
</dbReference>
<reference evidence="4 5" key="1">
    <citation type="submission" date="2019-02" db="EMBL/GenBank/DDBJ databases">
        <title>Deep-cultivation of Planctomycetes and their phenomic and genomic characterization uncovers novel biology.</title>
        <authorList>
            <person name="Wiegand S."/>
            <person name="Jogler M."/>
            <person name="Boedeker C."/>
            <person name="Pinto D."/>
            <person name="Vollmers J."/>
            <person name="Rivas-Marin E."/>
            <person name="Kohn T."/>
            <person name="Peeters S.H."/>
            <person name="Heuer A."/>
            <person name="Rast P."/>
            <person name="Oberbeckmann S."/>
            <person name="Bunk B."/>
            <person name="Jeske O."/>
            <person name="Meyerdierks A."/>
            <person name="Storesund J.E."/>
            <person name="Kallscheuer N."/>
            <person name="Luecker S."/>
            <person name="Lage O.M."/>
            <person name="Pohl T."/>
            <person name="Merkel B.J."/>
            <person name="Hornburger P."/>
            <person name="Mueller R.-W."/>
            <person name="Bruemmer F."/>
            <person name="Labrenz M."/>
            <person name="Spormann A.M."/>
            <person name="Op Den Camp H."/>
            <person name="Overmann J."/>
            <person name="Amann R."/>
            <person name="Jetten M.S.M."/>
            <person name="Mascher T."/>
            <person name="Medema M.H."/>
            <person name="Devos D.P."/>
            <person name="Kaster A.-K."/>
            <person name="Ovreas L."/>
            <person name="Rohde M."/>
            <person name="Galperin M.Y."/>
            <person name="Jogler C."/>
        </authorList>
    </citation>
    <scope>NUCLEOTIDE SEQUENCE [LARGE SCALE GENOMIC DNA]</scope>
    <source>
        <strain evidence="4 5">Pan14r</strain>
    </source>
</reference>
<accession>A0A5C5Y2I1</accession>
<dbReference type="GO" id="GO:0016491">
    <property type="term" value="F:oxidoreductase activity"/>
    <property type="evidence" value="ECO:0007669"/>
    <property type="project" value="UniProtKB-KW"/>
</dbReference>
<keyword evidence="1" id="KW-0560">Oxidoreductase</keyword>
<dbReference type="Pfam" id="PF09176">
    <property type="entry name" value="Mpt_N"/>
    <property type="match status" value="1"/>
</dbReference>
<dbReference type="InterPro" id="IPR036291">
    <property type="entry name" value="NAD(P)-bd_dom_sf"/>
</dbReference>
<dbReference type="Pfam" id="PF01370">
    <property type="entry name" value="Epimerase"/>
    <property type="match status" value="1"/>
</dbReference>
<dbReference type="Gene3D" id="3.40.50.10280">
    <property type="entry name" value="Methylene-tetrahydromethanopterin dehydrogenase, N-terminal domain"/>
    <property type="match status" value="1"/>
</dbReference>
<dbReference type="RefSeq" id="WP_146438316.1">
    <property type="nucleotide sequence ID" value="NZ_SJPL01000001.1"/>
</dbReference>
<feature type="domain" description="NAD-dependent epimerase/dehydratase" evidence="2">
    <location>
        <begin position="122"/>
        <end position="204"/>
    </location>
</feature>
<evidence type="ECO:0000259" key="2">
    <source>
        <dbReference type="Pfam" id="PF01370"/>
    </source>
</evidence>
<dbReference type="Proteomes" id="UP000317238">
    <property type="component" value="Unassembled WGS sequence"/>
</dbReference>
<dbReference type="OrthoDB" id="6180at2"/>
<dbReference type="InterPro" id="IPR046346">
    <property type="entry name" value="Aminoacid_DH-like_N_sf"/>
</dbReference>
<dbReference type="SUPFAM" id="SSF53223">
    <property type="entry name" value="Aminoacid dehydrogenase-like, N-terminal domain"/>
    <property type="match status" value="1"/>
</dbReference>
<dbReference type="EMBL" id="SJPL01000001">
    <property type="protein sequence ID" value="TWT68445.1"/>
    <property type="molecule type" value="Genomic_DNA"/>
</dbReference>